<dbReference type="PANTHER" id="PTHR19857:SF21">
    <property type="entry name" value="ANAPHASE-PROMOTING COMPLEX SUBUNIT 4 WD40 DOMAIN-CONTAINING PROTEIN"/>
    <property type="match status" value="1"/>
</dbReference>
<dbReference type="OMA" id="ITWDCER"/>
<comment type="caution">
    <text evidence="3">The sequence shown here is derived from an EMBL/GenBank/DDBJ whole genome shotgun (WGS) entry which is preliminary data.</text>
</comment>
<dbReference type="InterPro" id="IPR051179">
    <property type="entry name" value="WD_repeat_multifunction"/>
</dbReference>
<keyword evidence="4" id="KW-1185">Reference proteome</keyword>
<evidence type="ECO:0000313" key="4">
    <source>
        <dbReference type="Proteomes" id="UP000001949"/>
    </source>
</evidence>
<accession>Q4N8C6</accession>
<dbReference type="Proteomes" id="UP000001949">
    <property type="component" value="Unassembled WGS sequence"/>
</dbReference>
<dbReference type="EMBL" id="AAGK01000001">
    <property type="protein sequence ID" value="EAN33782.1"/>
    <property type="molecule type" value="Genomic_DNA"/>
</dbReference>
<dbReference type="STRING" id="5875.Q4N8C6"/>
<keyword evidence="1" id="KW-0853">WD repeat</keyword>
<gene>
    <name evidence="3" type="ordered locus">TP01_0545</name>
</gene>
<proteinExistence type="predicted"/>
<dbReference type="InterPro" id="IPR001680">
    <property type="entry name" value="WD40_rpt"/>
</dbReference>
<evidence type="ECO:0008006" key="5">
    <source>
        <dbReference type="Google" id="ProtNLM"/>
    </source>
</evidence>
<reference evidence="3 4" key="1">
    <citation type="journal article" date="2005" name="Science">
        <title>Genome sequence of Theileria parva, a bovine pathogen that transforms lymphocytes.</title>
        <authorList>
            <person name="Gardner M.J."/>
            <person name="Bishop R."/>
            <person name="Shah T."/>
            <person name="de Villiers E.P."/>
            <person name="Carlton J.M."/>
            <person name="Hall N."/>
            <person name="Ren Q."/>
            <person name="Paulsen I.T."/>
            <person name="Pain A."/>
            <person name="Berriman M."/>
            <person name="Wilson R.J.M."/>
            <person name="Sato S."/>
            <person name="Ralph S.A."/>
            <person name="Mann D.J."/>
            <person name="Xiong Z."/>
            <person name="Shallom S.J."/>
            <person name="Weidman J."/>
            <person name="Jiang L."/>
            <person name="Lynn J."/>
            <person name="Weaver B."/>
            <person name="Shoaibi A."/>
            <person name="Domingo A.R."/>
            <person name="Wasawo D."/>
            <person name="Crabtree J."/>
            <person name="Wortman J.R."/>
            <person name="Haas B."/>
            <person name="Angiuoli S.V."/>
            <person name="Creasy T.H."/>
            <person name="Lu C."/>
            <person name="Suh B."/>
            <person name="Silva J.C."/>
            <person name="Utterback T.R."/>
            <person name="Feldblyum T.V."/>
            <person name="Pertea M."/>
            <person name="Allen J."/>
            <person name="Nierman W.C."/>
            <person name="Taracha E.L.N."/>
            <person name="Salzberg S.L."/>
            <person name="White O.R."/>
            <person name="Fitzhugh H.A."/>
            <person name="Morzaria S."/>
            <person name="Venter J.C."/>
            <person name="Fraser C.M."/>
            <person name="Nene V."/>
        </authorList>
    </citation>
    <scope>NUCLEOTIDE SEQUENCE [LARGE SCALE GENOMIC DNA]</scope>
    <source>
        <strain evidence="3 4">Muguga</strain>
    </source>
</reference>
<dbReference type="InterPro" id="IPR015943">
    <property type="entry name" value="WD40/YVTN_repeat-like_dom_sf"/>
</dbReference>
<sequence length="485" mass="53300">MDEEILSQLVQNQSLDDEVLFLNPDIQVDDHNYSSEHTTHNTIGTVENTVIEQDNEEIEENTEIIDMEEIDSGMISWSRKLEDEPCCISVHPEFPKIPHVAIGTCGDTCQIYDFQHSHSNTNEALRWVLGPFEETVSCCAFSPDGQFLALGTLNSSLILYSITHTVNRVGTTDNVDTTNTVTTDSIDTTHKVDTVDYVMCRELDTTLLTVDWLCFSVDSRVVCCSGEGGLLLIHHIHANSTQYINTHLKSHYGIITSYPTLNSGNTVNSGTVNSVDTLDTVDNVTVNSATVDTYVLMGAGDKLMIVSLNENYQQKNITAVNSGTDTRDTAELSDEITIVSASDRVRMCCYGTMSGVVSFVNIPKATAISTFTHHRDSVESILFPENSVDLCVTADLTGLVVFYNVNTMCVVGKVDVSSGVTRVLSSSLSNKFIVSTVNGTVALLTMNKIVREVKLHKAPITDFQLLKLPNEEYVITIGQDHTLTV</sequence>
<dbReference type="KEGG" id="tpv:TP01_0545"/>
<dbReference type="GeneID" id="3503436"/>
<evidence type="ECO:0000313" key="3">
    <source>
        <dbReference type="EMBL" id="EAN33782.1"/>
    </source>
</evidence>
<organism evidence="3 4">
    <name type="scientific">Theileria parva</name>
    <name type="common">East coast fever infection agent</name>
    <dbReference type="NCBI Taxonomy" id="5875"/>
    <lineage>
        <taxon>Eukaryota</taxon>
        <taxon>Sar</taxon>
        <taxon>Alveolata</taxon>
        <taxon>Apicomplexa</taxon>
        <taxon>Aconoidasida</taxon>
        <taxon>Piroplasmida</taxon>
        <taxon>Theileriidae</taxon>
        <taxon>Theileria</taxon>
    </lineage>
</organism>
<dbReference type="AlphaFoldDB" id="Q4N8C6"/>
<dbReference type="InterPro" id="IPR036322">
    <property type="entry name" value="WD40_repeat_dom_sf"/>
</dbReference>
<name>Q4N8C6_THEPA</name>
<dbReference type="eggNOG" id="KOG0296">
    <property type="taxonomic scope" value="Eukaryota"/>
</dbReference>
<dbReference type="SMART" id="SM00320">
    <property type="entry name" value="WD40"/>
    <property type="match status" value="3"/>
</dbReference>
<dbReference type="VEuPathDB" id="PiroplasmaDB:TpMuguga_01g00545"/>
<keyword evidence="2" id="KW-0677">Repeat</keyword>
<evidence type="ECO:0000256" key="2">
    <source>
        <dbReference type="ARBA" id="ARBA00022737"/>
    </source>
</evidence>
<dbReference type="Gene3D" id="2.130.10.10">
    <property type="entry name" value="YVTN repeat-like/Quinoprotein amine dehydrogenase"/>
    <property type="match status" value="2"/>
</dbReference>
<dbReference type="SUPFAM" id="SSF50978">
    <property type="entry name" value="WD40 repeat-like"/>
    <property type="match status" value="1"/>
</dbReference>
<dbReference type="InParanoid" id="Q4N8C6"/>
<dbReference type="PANTHER" id="PTHR19857">
    <property type="entry name" value="MITOCHONDRIAL DIVISION PROTEIN 1-RELATED"/>
    <property type="match status" value="1"/>
</dbReference>
<protein>
    <recommendedName>
        <fullName evidence="5">Anaphase-promoting complex subunit 4 WD40 domain-containing protein</fullName>
    </recommendedName>
</protein>
<evidence type="ECO:0000256" key="1">
    <source>
        <dbReference type="ARBA" id="ARBA00022574"/>
    </source>
</evidence>